<comment type="cofactor">
    <cofactor evidence="1">
        <name>Mg(2+)</name>
        <dbReference type="ChEBI" id="CHEBI:18420"/>
    </cofactor>
</comment>
<name>A0A2T0RSW7_9RHOB</name>
<protein>
    <submittedName>
        <fullName evidence="12">Phosphomannomutase/phosphomannomutase/phosphoglu comutase</fullName>
    </submittedName>
</protein>
<keyword evidence="3" id="KW-0597">Phosphoprotein</keyword>
<evidence type="ECO:0000313" key="12">
    <source>
        <dbReference type="EMBL" id="PRY24200.1"/>
    </source>
</evidence>
<dbReference type="CDD" id="cd03089">
    <property type="entry name" value="PMM_PGM"/>
    <property type="match status" value="1"/>
</dbReference>
<dbReference type="EMBL" id="PVTD01000003">
    <property type="protein sequence ID" value="PRY24200.1"/>
    <property type="molecule type" value="Genomic_DNA"/>
</dbReference>
<dbReference type="SUPFAM" id="SSF55957">
    <property type="entry name" value="Phosphoglucomutase, C-terminal domain"/>
    <property type="match status" value="1"/>
</dbReference>
<evidence type="ECO:0000256" key="7">
    <source>
        <dbReference type="RuleBase" id="RU004326"/>
    </source>
</evidence>
<dbReference type="OrthoDB" id="9803322at2"/>
<organism evidence="12 13">
    <name type="scientific">Aliiruegeria haliotis</name>
    <dbReference type="NCBI Taxonomy" id="1280846"/>
    <lineage>
        <taxon>Bacteria</taxon>
        <taxon>Pseudomonadati</taxon>
        <taxon>Pseudomonadota</taxon>
        <taxon>Alphaproteobacteria</taxon>
        <taxon>Rhodobacterales</taxon>
        <taxon>Roseobacteraceae</taxon>
        <taxon>Aliiruegeria</taxon>
    </lineage>
</organism>
<feature type="domain" description="Alpha-D-phosphohexomutase alpha/beta/alpha" evidence="11">
    <location>
        <begin position="259"/>
        <end position="366"/>
    </location>
</feature>
<reference evidence="12 13" key="1">
    <citation type="submission" date="2018-03" db="EMBL/GenBank/DDBJ databases">
        <title>Genomic Encyclopedia of Archaeal and Bacterial Type Strains, Phase II (KMG-II): from individual species to whole genera.</title>
        <authorList>
            <person name="Goeker M."/>
        </authorList>
    </citation>
    <scope>NUCLEOTIDE SEQUENCE [LARGE SCALE GENOMIC DNA]</scope>
    <source>
        <strain evidence="12 13">DSM 29328</strain>
    </source>
</reference>
<keyword evidence="13" id="KW-1185">Reference proteome</keyword>
<evidence type="ECO:0000256" key="5">
    <source>
        <dbReference type="ARBA" id="ARBA00022842"/>
    </source>
</evidence>
<feature type="domain" description="Alpha-D-phosphohexomutase C-terminal" evidence="8">
    <location>
        <begin position="375"/>
        <end position="449"/>
    </location>
</feature>
<dbReference type="RefSeq" id="WP_106204586.1">
    <property type="nucleotide sequence ID" value="NZ_PVTD01000003.1"/>
</dbReference>
<dbReference type="InterPro" id="IPR005845">
    <property type="entry name" value="A-D-PHexomutase_a/b/a-II"/>
</dbReference>
<dbReference type="Gene3D" id="3.30.310.50">
    <property type="entry name" value="Alpha-D-phosphohexomutase, C-terminal domain"/>
    <property type="match status" value="1"/>
</dbReference>
<sequence>MRLGCFKSYDVRGRIGEDLDEDLCRRIGRAFVAVMTPGKVVVGHDCRASSEAFHTAVIEGLLESGADVLDIGLCGTEEVYFATDHYGAGGGIMVTASHNPIDYNGMKLVGPGSRPISPEGGFQQMHDLVADGIAAANVPPGTRTRVDHRAAYVDKVLSFVDPAALGAFKVLVNAGNGSAGPTFDALADALARRGAQLDFVTHHHTPDGTFPNGIPNPLLPENRPQTAEAVIAEGADIGIAWDGDFDRCFLFDEGGAFIDGEYLVGLLAEAFLARTPGARVVHDPRVQWNTLDLVARAGGEAVVSKTGHAHVKGTMREADAVYGGEMSAHHYFRDFMYCDSGMIPWLLVLEHMAKTGKPLSALIGDMRDAYPSSGEINFKVSDAAAAMEAIEAALVDDTCEIDRMDGVSLSFANRRLNLRRSSTEPVLRLNVETRGDRALLNETTAQVVEMIKPFEA</sequence>
<feature type="domain" description="Alpha-D-phosphohexomutase alpha/beta/alpha" evidence="9">
    <location>
        <begin position="6"/>
        <end position="119"/>
    </location>
</feature>
<dbReference type="InterPro" id="IPR005841">
    <property type="entry name" value="Alpha-D-phosphohexomutase_SF"/>
</dbReference>
<dbReference type="PANTHER" id="PTHR43771">
    <property type="entry name" value="PHOSPHOMANNOMUTASE"/>
    <property type="match status" value="1"/>
</dbReference>
<dbReference type="InterPro" id="IPR016055">
    <property type="entry name" value="A-D-PHexomutase_a/b/a-I/II/III"/>
</dbReference>
<proteinExistence type="inferred from homology"/>
<dbReference type="InterPro" id="IPR016066">
    <property type="entry name" value="A-D-PHexomutase_CS"/>
</dbReference>
<feature type="domain" description="Alpha-D-phosphohexomutase alpha/beta/alpha" evidence="10">
    <location>
        <begin position="151"/>
        <end position="255"/>
    </location>
</feature>
<dbReference type="InterPro" id="IPR005844">
    <property type="entry name" value="A-D-PHexomutase_a/b/a-I"/>
</dbReference>
<evidence type="ECO:0000256" key="3">
    <source>
        <dbReference type="ARBA" id="ARBA00022553"/>
    </source>
</evidence>
<dbReference type="GO" id="GO:0016868">
    <property type="term" value="F:intramolecular phosphotransferase activity"/>
    <property type="evidence" value="ECO:0007669"/>
    <property type="project" value="InterPro"/>
</dbReference>
<evidence type="ECO:0000259" key="9">
    <source>
        <dbReference type="Pfam" id="PF02878"/>
    </source>
</evidence>
<dbReference type="GO" id="GO:0000287">
    <property type="term" value="F:magnesium ion binding"/>
    <property type="evidence" value="ECO:0007669"/>
    <property type="project" value="InterPro"/>
</dbReference>
<dbReference type="InterPro" id="IPR005846">
    <property type="entry name" value="A-D-PHexomutase_a/b/a-III"/>
</dbReference>
<keyword evidence="4 7" id="KW-0479">Metal-binding</keyword>
<evidence type="ECO:0000259" key="8">
    <source>
        <dbReference type="Pfam" id="PF00408"/>
    </source>
</evidence>
<evidence type="ECO:0000259" key="11">
    <source>
        <dbReference type="Pfam" id="PF02880"/>
    </source>
</evidence>
<keyword evidence="5 7" id="KW-0460">Magnesium</keyword>
<dbReference type="InterPro" id="IPR005843">
    <property type="entry name" value="A-D-PHexomutase_C"/>
</dbReference>
<keyword evidence="6" id="KW-0413">Isomerase</keyword>
<dbReference type="AlphaFoldDB" id="A0A2T0RSW7"/>
<comment type="caution">
    <text evidence="12">The sequence shown here is derived from an EMBL/GenBank/DDBJ whole genome shotgun (WGS) entry which is preliminary data.</text>
</comment>
<evidence type="ECO:0000256" key="6">
    <source>
        <dbReference type="ARBA" id="ARBA00023235"/>
    </source>
</evidence>
<dbReference type="Pfam" id="PF00408">
    <property type="entry name" value="PGM_PMM_IV"/>
    <property type="match status" value="1"/>
</dbReference>
<dbReference type="InterPro" id="IPR036900">
    <property type="entry name" value="A-D-PHexomutase_C_sf"/>
</dbReference>
<comment type="similarity">
    <text evidence="2 7">Belongs to the phosphohexose mutase family.</text>
</comment>
<evidence type="ECO:0000256" key="2">
    <source>
        <dbReference type="ARBA" id="ARBA00010231"/>
    </source>
</evidence>
<dbReference type="PROSITE" id="PS00710">
    <property type="entry name" value="PGM_PMM"/>
    <property type="match status" value="1"/>
</dbReference>
<gene>
    <name evidence="12" type="ORF">CLV78_10364</name>
</gene>
<dbReference type="PRINTS" id="PR00509">
    <property type="entry name" value="PGMPMM"/>
</dbReference>
<evidence type="ECO:0000259" key="10">
    <source>
        <dbReference type="Pfam" id="PF02879"/>
    </source>
</evidence>
<dbReference type="Pfam" id="PF02880">
    <property type="entry name" value="PGM_PMM_III"/>
    <property type="match status" value="1"/>
</dbReference>
<dbReference type="Pfam" id="PF02879">
    <property type="entry name" value="PGM_PMM_II"/>
    <property type="match status" value="1"/>
</dbReference>
<dbReference type="Proteomes" id="UP000239480">
    <property type="component" value="Unassembled WGS sequence"/>
</dbReference>
<dbReference type="Gene3D" id="3.40.120.10">
    <property type="entry name" value="Alpha-D-Glucose-1,6-Bisphosphate, subunit A, domain 3"/>
    <property type="match status" value="3"/>
</dbReference>
<dbReference type="Pfam" id="PF02878">
    <property type="entry name" value="PGM_PMM_I"/>
    <property type="match status" value="1"/>
</dbReference>
<dbReference type="SUPFAM" id="SSF53738">
    <property type="entry name" value="Phosphoglucomutase, first 3 domains"/>
    <property type="match status" value="3"/>
</dbReference>
<evidence type="ECO:0000313" key="13">
    <source>
        <dbReference type="Proteomes" id="UP000239480"/>
    </source>
</evidence>
<dbReference type="PANTHER" id="PTHR43771:SF1">
    <property type="entry name" value="PHOSPHOMANNOMUTASE"/>
    <property type="match status" value="1"/>
</dbReference>
<accession>A0A2T0RSW7</accession>
<evidence type="ECO:0000256" key="4">
    <source>
        <dbReference type="ARBA" id="ARBA00022723"/>
    </source>
</evidence>
<dbReference type="GO" id="GO:0005975">
    <property type="term" value="P:carbohydrate metabolic process"/>
    <property type="evidence" value="ECO:0007669"/>
    <property type="project" value="InterPro"/>
</dbReference>
<evidence type="ECO:0000256" key="1">
    <source>
        <dbReference type="ARBA" id="ARBA00001946"/>
    </source>
</evidence>